<evidence type="ECO:0000313" key="2">
    <source>
        <dbReference type="Proteomes" id="UP000228920"/>
    </source>
</evidence>
<organism evidence="1 2">
    <name type="scientific">candidate division WWE3 bacterium CG_4_10_14_0_2_um_filter_41_14</name>
    <dbReference type="NCBI Taxonomy" id="1975072"/>
    <lineage>
        <taxon>Bacteria</taxon>
        <taxon>Katanobacteria</taxon>
    </lineage>
</organism>
<gene>
    <name evidence="1" type="ORF">COY32_01520</name>
</gene>
<proteinExistence type="predicted"/>
<reference evidence="2" key="1">
    <citation type="submission" date="2017-09" db="EMBL/GenBank/DDBJ databases">
        <title>Depth-based differentiation of microbial function through sediment-hosted aquifers and enrichment of novel symbionts in the deep terrestrial subsurface.</title>
        <authorList>
            <person name="Probst A.J."/>
            <person name="Ladd B."/>
            <person name="Jarett J.K."/>
            <person name="Geller-Mcgrath D.E."/>
            <person name="Sieber C.M.K."/>
            <person name="Emerson J.B."/>
            <person name="Anantharaman K."/>
            <person name="Thomas B.C."/>
            <person name="Malmstrom R."/>
            <person name="Stieglmeier M."/>
            <person name="Klingl A."/>
            <person name="Woyke T."/>
            <person name="Ryan C.M."/>
            <person name="Banfield J.F."/>
        </authorList>
    </citation>
    <scope>NUCLEOTIDE SEQUENCE [LARGE SCALE GENOMIC DNA]</scope>
</reference>
<feature type="non-terminal residue" evidence="1">
    <location>
        <position position="363"/>
    </location>
</feature>
<comment type="caution">
    <text evidence="1">The sequence shown here is derived from an EMBL/GenBank/DDBJ whole genome shotgun (WGS) entry which is preliminary data.</text>
</comment>
<dbReference type="Proteomes" id="UP000228920">
    <property type="component" value="Unassembled WGS sequence"/>
</dbReference>
<dbReference type="AlphaFoldDB" id="A0A2M7TKW7"/>
<evidence type="ECO:0000313" key="1">
    <source>
        <dbReference type="EMBL" id="PIZ47542.1"/>
    </source>
</evidence>
<evidence type="ECO:0008006" key="3">
    <source>
        <dbReference type="Google" id="ProtNLM"/>
    </source>
</evidence>
<protein>
    <recommendedName>
        <fullName evidence="3">Integrase catalytic domain-containing protein</fullName>
    </recommendedName>
</protein>
<name>A0A2M7TKW7_UNCKA</name>
<dbReference type="EMBL" id="PFNL01000040">
    <property type="protein sequence ID" value="PIZ47542.1"/>
    <property type="molecule type" value="Genomic_DNA"/>
</dbReference>
<sequence length="363" mass="41949">DMELTQKQAQEYKRSTKRQRSTIIDRYCKLTGVCRNVASKRFRKVVRNEKPEVLKKSAGKNRGRKPTYTGVHKNIIKMAWELSGEICGERLHPMMSEYIHELRIFGKLSAFDQSHVQEVETVSEATLKRMIITFPRTRTGKKKGNDSLYKQIPINAHFGSNAHKPGYVEIDYVEHNGGNSAGQFGITGCYVDVCLGWITRSAALGKSKEAVGLIHDANEERIYHHVFEYHPDNAKPILKLLLERRLNPKVLYYAISQSRPYHKEDNGHVEQKNGDKVRKLVGYHRYDRTEQIELLNQLYEVEDEISNYFVSSQKLKEKVVDDYGRVVSRKHTKAKTAYQRLVESGKISKTVKEKVKNIRKGLR</sequence>
<accession>A0A2M7TKW7</accession>
<feature type="non-terminal residue" evidence="1">
    <location>
        <position position="1"/>
    </location>
</feature>